<dbReference type="PANTHER" id="PTHR38096">
    <property type="entry name" value="ENTEROBACTIN SYNTHASE COMPONENT D"/>
    <property type="match status" value="1"/>
</dbReference>
<comment type="function">
    <text evidence="1">Involved in the biosynthesis of the siderophore enterobactin (enterochelin), which is a macrocyclic trimeric lactone of N-(2,3-dihydroxybenzoyl)-serine. The serine trilactone serves as a scaffolding for the three catechol functionalities that provide hexadentate coordination for the tightly ligated iron(2+) atoms. Plays an essential role in the assembly of the enterobactin by catalyzing the transfer of the 4'-phosphopantetheine (Ppant) moiety from coenzyme A to the apo-domains of both EntB (ArCP domain) and EntF (PCP domain) to yield their holo-forms which make them competent for the activation of 2,3-dihydroxybenzoate (DHB) and L-serine, respectively.</text>
</comment>
<evidence type="ECO:0000259" key="15">
    <source>
        <dbReference type="Pfam" id="PF01648"/>
    </source>
</evidence>
<dbReference type="STRING" id="1672749.BJF92_08110"/>
<evidence type="ECO:0000256" key="6">
    <source>
        <dbReference type="ARBA" id="ARBA00022679"/>
    </source>
</evidence>
<feature type="binding site" evidence="13">
    <location>
        <position position="151"/>
    </location>
    <ligand>
        <name>Mg(2+)</name>
        <dbReference type="ChEBI" id="CHEBI:18420"/>
    </ligand>
</feature>
<keyword evidence="7" id="KW-0259">Enterobactin biosynthesis</keyword>
<comment type="similarity">
    <text evidence="3">Belongs to the P-Pant transferase superfamily. EntD family.</text>
</comment>
<feature type="compositionally biased region" description="Low complexity" evidence="14">
    <location>
        <begin position="57"/>
        <end position="77"/>
    </location>
</feature>
<sequence>MIEEQEAALAAAFRMTIDGLGPWWGQPIALPGLRLGCRAIRPGDEAHLLPGERERAGAAPSTPGSPAEPLPAAAPLSPHRRAALRASGAARRLAREMMVASGHPAAPIPRAASGAPLFPSGLIGSLAHDEEMAVAALAPAGPGLSLGIDVEPFAPLTNEIAALVRQPGDIMPRELDPAHAARLLFSAKEAIYKASFPLTGEVLGYEHIACDLTQGTALIASGQRLRLAFRLSPRIVVLAVAGMAEGPAARGWRRIFQRGG</sequence>
<evidence type="ECO:0000256" key="8">
    <source>
        <dbReference type="ARBA" id="ARBA00029894"/>
    </source>
</evidence>
<reference evidence="18" key="2">
    <citation type="submission" date="2016-12" db="EMBL/GenBank/DDBJ databases">
        <authorList>
            <person name="Zhang X."/>
            <person name="Zhao J."/>
        </authorList>
    </citation>
    <scope>NUCLEOTIDE SEQUENCE</scope>
    <source>
        <strain evidence="18">RD15</strain>
    </source>
</reference>
<comment type="caution">
    <text evidence="17">The sequence shown here is derived from an EMBL/GenBank/DDBJ whole genome shotgun (WGS) entry which is preliminary data.</text>
</comment>
<feature type="binding site" evidence="12">
    <location>
        <position position="193"/>
    </location>
    <ligand>
        <name>CoA</name>
        <dbReference type="ChEBI" id="CHEBI:57287"/>
    </ligand>
</feature>
<feature type="domain" description="4'-phosphopantetheinyl transferase N-terminal" evidence="16">
    <location>
        <begin position="87"/>
        <end position="138"/>
    </location>
</feature>
<accession>A0A1Q9AK21</accession>
<evidence type="ECO:0000313" key="19">
    <source>
        <dbReference type="Proteomes" id="UP000186143"/>
    </source>
</evidence>
<organism evidence="17 19">
    <name type="scientific">Xaviernesmea rhizosphaerae</name>
    <dbReference type="NCBI Taxonomy" id="1672749"/>
    <lineage>
        <taxon>Bacteria</taxon>
        <taxon>Pseudomonadati</taxon>
        <taxon>Pseudomonadota</taxon>
        <taxon>Alphaproteobacteria</taxon>
        <taxon>Hyphomicrobiales</taxon>
        <taxon>Rhizobiaceae</taxon>
        <taxon>Rhizobium/Agrobacterium group</taxon>
        <taxon>Xaviernesmea</taxon>
    </lineage>
</organism>
<evidence type="ECO:0000256" key="7">
    <source>
        <dbReference type="ARBA" id="ARBA00023191"/>
    </source>
</evidence>
<dbReference type="InterPro" id="IPR041354">
    <property type="entry name" value="4PPT_N"/>
</dbReference>
<reference evidence="17 19" key="1">
    <citation type="submission" date="2016-09" db="EMBL/GenBank/DDBJ databases">
        <title>Rhizobium sp. nov., a novel species isolated from the rice rhizosphere.</title>
        <authorList>
            <person name="Zhao J."/>
            <person name="Zhang X."/>
        </authorList>
    </citation>
    <scope>NUCLEOTIDE SEQUENCE [LARGE SCALE GENOMIC DNA]</scope>
    <source>
        <strain evidence="17 19">MH17</strain>
    </source>
</reference>
<proteinExistence type="inferred from homology"/>
<evidence type="ECO:0000256" key="10">
    <source>
        <dbReference type="ARBA" id="ARBA00049176"/>
    </source>
</evidence>
<dbReference type="PRINTS" id="PR01399">
    <property type="entry name" value="ENTSNTHTASED"/>
</dbReference>
<evidence type="ECO:0000256" key="3">
    <source>
        <dbReference type="ARBA" id="ARBA00008342"/>
    </source>
</evidence>
<dbReference type="GO" id="GO:0009239">
    <property type="term" value="P:enterobactin biosynthetic process"/>
    <property type="evidence" value="ECO:0007669"/>
    <property type="project" value="UniProtKB-UniPathway"/>
</dbReference>
<gene>
    <name evidence="17" type="ORF">BJF92_08110</name>
    <name evidence="18" type="ORF">BTR14_09245</name>
</gene>
<dbReference type="GO" id="GO:0000287">
    <property type="term" value="F:magnesium ion binding"/>
    <property type="evidence" value="ECO:0007669"/>
    <property type="project" value="InterPro"/>
</dbReference>
<comment type="catalytic activity">
    <reaction evidence="10">
        <text>apo-[aryl-carrier protein] + CoA = holo-[aryl-carrier protein] + adenosine 3',5'-bisphosphate + H(+)</text>
        <dbReference type="Rhea" id="RHEA:48404"/>
        <dbReference type="Rhea" id="RHEA-COMP:15903"/>
        <dbReference type="Rhea" id="RHEA-COMP:17557"/>
        <dbReference type="ChEBI" id="CHEBI:15378"/>
        <dbReference type="ChEBI" id="CHEBI:29999"/>
        <dbReference type="ChEBI" id="CHEBI:57287"/>
        <dbReference type="ChEBI" id="CHEBI:58343"/>
        <dbReference type="ChEBI" id="CHEBI:64479"/>
    </reaction>
</comment>
<dbReference type="GO" id="GO:0008897">
    <property type="term" value="F:holo-[acyl-carrier-protein] synthase activity"/>
    <property type="evidence" value="ECO:0007669"/>
    <property type="project" value="InterPro"/>
</dbReference>
<dbReference type="Pfam" id="PF01648">
    <property type="entry name" value="ACPS"/>
    <property type="match status" value="1"/>
</dbReference>
<evidence type="ECO:0000313" key="20">
    <source>
        <dbReference type="Proteomes" id="UP000192652"/>
    </source>
</evidence>
<comment type="subunit">
    <text evidence="4">EntB, EntD, EntE, and EntF form a multienzyme complex called enterobactin synthase.</text>
</comment>
<evidence type="ECO:0000256" key="14">
    <source>
        <dbReference type="SAM" id="MobiDB-lite"/>
    </source>
</evidence>
<evidence type="ECO:0000313" key="17">
    <source>
        <dbReference type="EMBL" id="OLP55630.1"/>
    </source>
</evidence>
<evidence type="ECO:0000256" key="4">
    <source>
        <dbReference type="ARBA" id="ARBA00011503"/>
    </source>
</evidence>
<dbReference type="InterPro" id="IPR003542">
    <property type="entry name" value="Enbac_synth_compD-like"/>
</dbReference>
<evidence type="ECO:0000256" key="5">
    <source>
        <dbReference type="ARBA" id="ARBA00019087"/>
    </source>
</evidence>
<dbReference type="PANTHER" id="PTHR38096:SF1">
    <property type="entry name" value="ENTEROBACTIN SYNTHASE COMPONENT D"/>
    <property type="match status" value="1"/>
</dbReference>
<evidence type="ECO:0000259" key="16">
    <source>
        <dbReference type="Pfam" id="PF17837"/>
    </source>
</evidence>
<keyword evidence="6" id="KW-0808">Transferase</keyword>
<reference evidence="18 20" key="3">
    <citation type="journal article" date="2017" name="Antonie Van Leeuwenhoek">
        <title>Rhizobium rhizosphaerae sp. nov., a novel species isolated from rice rhizosphere.</title>
        <authorList>
            <person name="Zhao J.J."/>
            <person name="Zhang J."/>
            <person name="Zhang R.J."/>
            <person name="Zhang C.W."/>
            <person name="Yin H.Q."/>
            <person name="Zhang X.X."/>
        </authorList>
    </citation>
    <scope>NUCLEOTIDE SEQUENCE [LARGE SCALE GENOMIC DNA]</scope>
    <source>
        <strain evidence="18 20">RD15</strain>
    </source>
</reference>
<evidence type="ECO:0000256" key="1">
    <source>
        <dbReference type="ARBA" id="ARBA00003937"/>
    </source>
</evidence>
<comment type="pathway">
    <text evidence="2">Siderophore biosynthesis; enterobactin biosynthesis.</text>
</comment>
<feature type="binding site" evidence="12">
    <location>
        <position position="91"/>
    </location>
    <ligand>
        <name>CoA</name>
        <dbReference type="ChEBI" id="CHEBI:57287"/>
    </ligand>
</feature>
<dbReference type="EMBL" id="MSPX01000006">
    <property type="protein sequence ID" value="OQP86627.1"/>
    <property type="molecule type" value="Genomic_DNA"/>
</dbReference>
<evidence type="ECO:0000313" key="18">
    <source>
        <dbReference type="EMBL" id="OQP86627.1"/>
    </source>
</evidence>
<dbReference type="InterPro" id="IPR037143">
    <property type="entry name" value="4-PPantetheinyl_Trfase_dom_sf"/>
</dbReference>
<dbReference type="EMBL" id="MKIO01000027">
    <property type="protein sequence ID" value="OLP55630.1"/>
    <property type="molecule type" value="Genomic_DNA"/>
</dbReference>
<dbReference type="SUPFAM" id="SSF56214">
    <property type="entry name" value="4'-phosphopantetheinyl transferase"/>
    <property type="match status" value="1"/>
</dbReference>
<comment type="cofactor">
    <cofactor evidence="13">
        <name>Mg(2+)</name>
        <dbReference type="ChEBI" id="CHEBI:18420"/>
    </cofactor>
</comment>
<comment type="catalytic activity">
    <reaction evidence="11">
        <text>apo-[peptidyl-carrier protein] + CoA = holo-[peptidyl-carrier protein] + adenosine 3',5'-bisphosphate + H(+)</text>
        <dbReference type="Rhea" id="RHEA:46228"/>
        <dbReference type="Rhea" id="RHEA-COMP:11479"/>
        <dbReference type="Rhea" id="RHEA-COMP:11480"/>
        <dbReference type="ChEBI" id="CHEBI:15378"/>
        <dbReference type="ChEBI" id="CHEBI:29999"/>
        <dbReference type="ChEBI" id="CHEBI:57287"/>
        <dbReference type="ChEBI" id="CHEBI:58343"/>
        <dbReference type="ChEBI" id="CHEBI:64479"/>
    </reaction>
</comment>
<evidence type="ECO:0000256" key="13">
    <source>
        <dbReference type="PIRSR" id="PIRSR603542-2"/>
    </source>
</evidence>
<evidence type="ECO:0000256" key="9">
    <source>
        <dbReference type="ARBA" id="ARBA00031996"/>
    </source>
</evidence>
<feature type="binding site" evidence="13">
    <location>
        <position position="149"/>
    </location>
    <ligand>
        <name>Mg(2+)</name>
        <dbReference type="ChEBI" id="CHEBI:18420"/>
    </ligand>
</feature>
<dbReference type="InterPro" id="IPR008278">
    <property type="entry name" value="4-PPantetheinyl_Trfase_dom"/>
</dbReference>
<feature type="binding site" evidence="12">
    <location>
        <position position="149"/>
    </location>
    <ligand>
        <name>CoA</name>
        <dbReference type="ChEBI" id="CHEBI:57287"/>
    </ligand>
</feature>
<dbReference type="Proteomes" id="UP000186143">
    <property type="component" value="Unassembled WGS sequence"/>
</dbReference>
<feature type="binding site" evidence="12">
    <location>
        <position position="203"/>
    </location>
    <ligand>
        <name>CoA</name>
        <dbReference type="ChEBI" id="CHEBI:57287"/>
    </ligand>
</feature>
<evidence type="ECO:0000256" key="2">
    <source>
        <dbReference type="ARBA" id="ARBA00004993"/>
    </source>
</evidence>
<feature type="domain" description="4'-phosphopantetheinyl transferase" evidence="15">
    <location>
        <begin position="146"/>
        <end position="221"/>
    </location>
</feature>
<feature type="region of interest" description="Disordered" evidence="14">
    <location>
        <begin position="54"/>
        <end position="87"/>
    </location>
</feature>
<feature type="binding site" evidence="12">
    <location>
        <position position="189"/>
    </location>
    <ligand>
        <name>CoA</name>
        <dbReference type="ChEBI" id="CHEBI:57287"/>
    </ligand>
</feature>
<dbReference type="UniPathway" id="UPA00017"/>
<dbReference type="AlphaFoldDB" id="A0A1Q9AK21"/>
<dbReference type="Pfam" id="PF17837">
    <property type="entry name" value="4PPT_N"/>
    <property type="match status" value="1"/>
</dbReference>
<evidence type="ECO:0000256" key="11">
    <source>
        <dbReference type="ARBA" id="ARBA00049191"/>
    </source>
</evidence>
<dbReference type="Proteomes" id="UP000192652">
    <property type="component" value="Unassembled WGS sequence"/>
</dbReference>
<keyword evidence="20" id="KW-1185">Reference proteome</keyword>
<keyword evidence="13" id="KW-0460">Magnesium</keyword>
<dbReference type="GO" id="GO:0009366">
    <property type="term" value="C:enterobactin synthetase complex"/>
    <property type="evidence" value="ECO:0007669"/>
    <property type="project" value="InterPro"/>
</dbReference>
<evidence type="ECO:0000256" key="12">
    <source>
        <dbReference type="PIRSR" id="PIRSR603542-1"/>
    </source>
</evidence>
<dbReference type="GO" id="GO:0005886">
    <property type="term" value="C:plasma membrane"/>
    <property type="evidence" value="ECO:0007669"/>
    <property type="project" value="TreeGrafter"/>
</dbReference>
<name>A0A1Q9AK21_9HYPH</name>
<dbReference type="RefSeq" id="WP_075634630.1">
    <property type="nucleotide sequence ID" value="NZ_MKIO01000027.1"/>
</dbReference>
<keyword evidence="13" id="KW-0479">Metal-binding</keyword>
<protein>
    <recommendedName>
        <fullName evidence="5">Enterobactin synthase component D</fullName>
    </recommendedName>
    <alternativeName>
        <fullName evidence="8">4'-phosphopantetheinyl transferase EntD</fullName>
    </alternativeName>
    <alternativeName>
        <fullName evidence="9">Enterochelin synthase D</fullName>
    </alternativeName>
</protein>